<keyword evidence="1 3" id="KW-0238">DNA-binding</keyword>
<protein>
    <submittedName>
        <fullName evidence="3">AbrB/MazE/SpoVT family DNA-binding domain-containing protein</fullName>
    </submittedName>
</protein>
<dbReference type="InterPro" id="IPR037914">
    <property type="entry name" value="SpoVT-AbrB_sf"/>
</dbReference>
<evidence type="ECO:0000313" key="4">
    <source>
        <dbReference type="Proteomes" id="UP000285138"/>
    </source>
</evidence>
<dbReference type="GO" id="GO:0003677">
    <property type="term" value="F:DNA binding"/>
    <property type="evidence" value="ECO:0007669"/>
    <property type="project" value="UniProtKB-UniRule"/>
</dbReference>
<evidence type="ECO:0000256" key="1">
    <source>
        <dbReference type="PROSITE-ProRule" id="PRU01076"/>
    </source>
</evidence>
<accession>A0A424YD00</accession>
<feature type="domain" description="SpoVT-AbrB" evidence="2">
    <location>
        <begin position="13"/>
        <end position="56"/>
    </location>
</feature>
<name>A0A424YD00_9FIRM</name>
<dbReference type="EMBL" id="QZAA01000167">
    <property type="protein sequence ID" value="RQD75207.1"/>
    <property type="molecule type" value="Genomic_DNA"/>
</dbReference>
<dbReference type="InterPro" id="IPR007159">
    <property type="entry name" value="SpoVT-AbrB_dom"/>
</dbReference>
<dbReference type="Gene3D" id="2.10.260.10">
    <property type="match status" value="1"/>
</dbReference>
<comment type="caution">
    <text evidence="3">The sequence shown here is derived from an EMBL/GenBank/DDBJ whole genome shotgun (WGS) entry which is preliminary data.</text>
</comment>
<evidence type="ECO:0000259" key="2">
    <source>
        <dbReference type="PROSITE" id="PS51740"/>
    </source>
</evidence>
<proteinExistence type="predicted"/>
<dbReference type="AlphaFoldDB" id="A0A424YD00"/>
<reference evidence="3 4" key="1">
    <citation type="submission" date="2018-08" db="EMBL/GenBank/DDBJ databases">
        <title>The metabolism and importance of syntrophic acetate oxidation coupled to methane or sulfide production in haloalkaline environments.</title>
        <authorList>
            <person name="Timmers P.H.A."/>
            <person name="Vavourakis C.D."/>
            <person name="Sorokin D.Y."/>
            <person name="Sinninghe Damste J.S."/>
            <person name="Muyzer G."/>
            <person name="Stams A.J.M."/>
            <person name="Plugge C.M."/>
        </authorList>
    </citation>
    <scope>NUCLEOTIDE SEQUENCE [LARGE SCALE GENOMIC DNA]</scope>
    <source>
        <strain evidence="3">MSAO_Bac1</strain>
    </source>
</reference>
<dbReference type="PROSITE" id="PS51740">
    <property type="entry name" value="SPOVT_ABRB"/>
    <property type="match status" value="1"/>
</dbReference>
<evidence type="ECO:0000313" key="3">
    <source>
        <dbReference type="EMBL" id="RQD75207.1"/>
    </source>
</evidence>
<organism evidence="3 4">
    <name type="scientific">Candidatus Syntrophonatronum acetioxidans</name>
    <dbReference type="NCBI Taxonomy" id="1795816"/>
    <lineage>
        <taxon>Bacteria</taxon>
        <taxon>Bacillati</taxon>
        <taxon>Bacillota</taxon>
        <taxon>Clostridia</taxon>
        <taxon>Eubacteriales</taxon>
        <taxon>Syntrophomonadaceae</taxon>
        <taxon>Candidatus Syntrophonatronum</taxon>
    </lineage>
</organism>
<sequence>MPATPKERDRMERKIINVSKKRQITIPLKFYNKLGLENEVECSLENGAIVIRPVYRDNSEFSVEILKDLVYQGYSGDELIKKFKEQNKNIKSAVGKILEEADEITSGKKKSATFEDIFETED</sequence>
<dbReference type="Proteomes" id="UP000285138">
    <property type="component" value="Unassembled WGS sequence"/>
</dbReference>
<dbReference type="SUPFAM" id="SSF89447">
    <property type="entry name" value="AbrB/MazE/MraZ-like"/>
    <property type="match status" value="1"/>
</dbReference>
<gene>
    <name evidence="3" type="ORF">D5R97_06600</name>
</gene>